<dbReference type="EMBL" id="CP073249">
    <property type="protein sequence ID" value="QUF04080.1"/>
    <property type="molecule type" value="Genomic_DNA"/>
</dbReference>
<evidence type="ECO:0000259" key="2">
    <source>
        <dbReference type="Pfam" id="PF00975"/>
    </source>
</evidence>
<sequence>MTGGWLAPARPGAVVSLFCLPHAGGSAAAFDRWLAHYPPSVDVRPIRLPGRRERVGEPLITDPVEMTRRLGEALLTTVDRPYALFGHSSGALLAAGTAHWLVEHGARAPELLVVSGMSGRTSGSAEAGERVRAATDARVLATIPEDRELDDPRLRSLVAGVLRADLELGARYRPPPTPLPIAVLALAGERDTVAPPDEVAAWRDRTAAPFRMRVLPGGHDFPYRQAASVAALLIRQPALRDLVG</sequence>
<proteinExistence type="inferred from homology"/>
<evidence type="ECO:0000313" key="3">
    <source>
        <dbReference type="EMBL" id="QUF04080.1"/>
    </source>
</evidence>
<name>A0AA45R3Y9_9PSEU</name>
<dbReference type="PANTHER" id="PTHR11487">
    <property type="entry name" value="THIOESTERASE"/>
    <property type="match status" value="1"/>
</dbReference>
<accession>A0AA45R3Y9</accession>
<dbReference type="Proteomes" id="UP000677152">
    <property type="component" value="Chromosome"/>
</dbReference>
<dbReference type="SUPFAM" id="SSF53474">
    <property type="entry name" value="alpha/beta-Hydrolases"/>
    <property type="match status" value="1"/>
</dbReference>
<dbReference type="GO" id="GO:0008610">
    <property type="term" value="P:lipid biosynthetic process"/>
    <property type="evidence" value="ECO:0007669"/>
    <property type="project" value="TreeGrafter"/>
</dbReference>
<dbReference type="Gene3D" id="3.40.50.1820">
    <property type="entry name" value="alpha/beta hydrolase"/>
    <property type="match status" value="1"/>
</dbReference>
<feature type="domain" description="Thioesterase" evidence="2">
    <location>
        <begin position="17"/>
        <end position="230"/>
    </location>
</feature>
<reference evidence="3" key="1">
    <citation type="submission" date="2021-04" db="EMBL/GenBank/DDBJ databases">
        <title>Genomic sequence of Actinosynnema pretiosum subsp. pretiosum ATCC 31280 (C-14919).</title>
        <authorList>
            <person name="Bai L."/>
            <person name="Wang X."/>
            <person name="Xiao Y."/>
        </authorList>
    </citation>
    <scope>NUCLEOTIDE SEQUENCE</scope>
    <source>
        <strain evidence="3">ATCC 31280</strain>
    </source>
</reference>
<dbReference type="AlphaFoldDB" id="A0AA45R3Y9"/>
<evidence type="ECO:0000256" key="1">
    <source>
        <dbReference type="ARBA" id="ARBA00007169"/>
    </source>
</evidence>
<protein>
    <submittedName>
        <fullName evidence="3">Thioesterase</fullName>
    </submittedName>
</protein>
<gene>
    <name evidence="3" type="ORF">KCV87_32855</name>
</gene>
<dbReference type="InterPro" id="IPR029058">
    <property type="entry name" value="AB_hydrolase_fold"/>
</dbReference>
<evidence type="ECO:0000313" key="4">
    <source>
        <dbReference type="Proteomes" id="UP000677152"/>
    </source>
</evidence>
<dbReference type="InterPro" id="IPR001031">
    <property type="entry name" value="Thioesterase"/>
</dbReference>
<dbReference type="Pfam" id="PF00975">
    <property type="entry name" value="Thioesterase"/>
    <property type="match status" value="1"/>
</dbReference>
<organism evidence="3 4">
    <name type="scientific">Actinosynnema pretiosum subsp. pretiosum</name>
    <dbReference type="NCBI Taxonomy" id="103721"/>
    <lineage>
        <taxon>Bacteria</taxon>
        <taxon>Bacillati</taxon>
        <taxon>Actinomycetota</taxon>
        <taxon>Actinomycetes</taxon>
        <taxon>Pseudonocardiales</taxon>
        <taxon>Pseudonocardiaceae</taxon>
        <taxon>Actinosynnema</taxon>
    </lineage>
</organism>
<dbReference type="PANTHER" id="PTHR11487:SF0">
    <property type="entry name" value="S-ACYL FATTY ACID SYNTHASE THIOESTERASE, MEDIUM CHAIN"/>
    <property type="match status" value="1"/>
</dbReference>
<comment type="similarity">
    <text evidence="1">Belongs to the thioesterase family.</text>
</comment>
<dbReference type="InterPro" id="IPR012223">
    <property type="entry name" value="TEII"/>
</dbReference>